<evidence type="ECO:0000313" key="2">
    <source>
        <dbReference type="EMBL" id="MPC75480.1"/>
    </source>
</evidence>
<sequence>MVVVTGESVSEYGAVCVASSRSPEECDLNASEVHGRYYLQTHVALSGTRDGCWCLWVIDVGFPAGFLCLFAGFLLLMTTLASEVSVTMSTACPFLS</sequence>
<dbReference type="AlphaFoldDB" id="A0A5B7HSP6"/>
<dbReference type="Proteomes" id="UP000324222">
    <property type="component" value="Unassembled WGS sequence"/>
</dbReference>
<proteinExistence type="predicted"/>
<evidence type="ECO:0000256" key="1">
    <source>
        <dbReference type="SAM" id="Phobius"/>
    </source>
</evidence>
<dbReference type="EMBL" id="VSRR010041228">
    <property type="protein sequence ID" value="MPC75480.1"/>
    <property type="molecule type" value="Genomic_DNA"/>
</dbReference>
<keyword evidence="1" id="KW-1133">Transmembrane helix</keyword>
<gene>
    <name evidence="2" type="ORF">E2C01_069869</name>
</gene>
<keyword evidence="1" id="KW-0472">Membrane</keyword>
<reference evidence="2 3" key="1">
    <citation type="submission" date="2019-05" db="EMBL/GenBank/DDBJ databases">
        <title>Another draft genome of Portunus trituberculatus and its Hox gene families provides insights of decapod evolution.</title>
        <authorList>
            <person name="Jeong J.-H."/>
            <person name="Song I."/>
            <person name="Kim S."/>
            <person name="Choi T."/>
            <person name="Kim D."/>
            <person name="Ryu S."/>
            <person name="Kim W."/>
        </authorList>
    </citation>
    <scope>NUCLEOTIDE SEQUENCE [LARGE SCALE GENOMIC DNA]</scope>
    <source>
        <tissue evidence="2">Muscle</tissue>
    </source>
</reference>
<comment type="caution">
    <text evidence="2">The sequence shown here is derived from an EMBL/GenBank/DDBJ whole genome shotgun (WGS) entry which is preliminary data.</text>
</comment>
<feature type="transmembrane region" description="Helical" evidence="1">
    <location>
        <begin position="55"/>
        <end position="76"/>
    </location>
</feature>
<protein>
    <submittedName>
        <fullName evidence="2">Uncharacterized protein</fullName>
    </submittedName>
</protein>
<evidence type="ECO:0000313" key="3">
    <source>
        <dbReference type="Proteomes" id="UP000324222"/>
    </source>
</evidence>
<keyword evidence="3" id="KW-1185">Reference proteome</keyword>
<organism evidence="2 3">
    <name type="scientific">Portunus trituberculatus</name>
    <name type="common">Swimming crab</name>
    <name type="synonym">Neptunus trituberculatus</name>
    <dbReference type="NCBI Taxonomy" id="210409"/>
    <lineage>
        <taxon>Eukaryota</taxon>
        <taxon>Metazoa</taxon>
        <taxon>Ecdysozoa</taxon>
        <taxon>Arthropoda</taxon>
        <taxon>Crustacea</taxon>
        <taxon>Multicrustacea</taxon>
        <taxon>Malacostraca</taxon>
        <taxon>Eumalacostraca</taxon>
        <taxon>Eucarida</taxon>
        <taxon>Decapoda</taxon>
        <taxon>Pleocyemata</taxon>
        <taxon>Brachyura</taxon>
        <taxon>Eubrachyura</taxon>
        <taxon>Portunoidea</taxon>
        <taxon>Portunidae</taxon>
        <taxon>Portuninae</taxon>
        <taxon>Portunus</taxon>
    </lineage>
</organism>
<accession>A0A5B7HSP6</accession>
<name>A0A5B7HSP6_PORTR</name>
<keyword evidence="1" id="KW-0812">Transmembrane</keyword>